<organism evidence="2 3">
    <name type="scientific">Puniceicoccus vermicola</name>
    <dbReference type="NCBI Taxonomy" id="388746"/>
    <lineage>
        <taxon>Bacteria</taxon>
        <taxon>Pseudomonadati</taxon>
        <taxon>Verrucomicrobiota</taxon>
        <taxon>Opitutia</taxon>
        <taxon>Puniceicoccales</taxon>
        <taxon>Puniceicoccaceae</taxon>
        <taxon>Puniceicoccus</taxon>
    </lineage>
</organism>
<name>A0A7X1E4U3_9BACT</name>
<dbReference type="AlphaFoldDB" id="A0A7X1E4U3"/>
<sequence>MSEHRSKRKIIGKRLAWIVILILLLNEAASFYIEENLPTKDMTFLYFRWVLLIPVLIFFYFGRTWAVWLVRIGLSLGILGALILIGILYSQPETIPLVPVGVLSLIINGLGTWIVFGSESFRSFLRSRKRARRF</sequence>
<protein>
    <submittedName>
        <fullName evidence="2">Uncharacterized protein</fullName>
    </submittedName>
</protein>
<evidence type="ECO:0000256" key="1">
    <source>
        <dbReference type="SAM" id="Phobius"/>
    </source>
</evidence>
<keyword evidence="1" id="KW-0812">Transmembrane</keyword>
<proteinExistence type="predicted"/>
<keyword evidence="1" id="KW-1133">Transmembrane helix</keyword>
<feature type="transmembrane region" description="Helical" evidence="1">
    <location>
        <begin position="95"/>
        <end position="116"/>
    </location>
</feature>
<reference evidence="2 3" key="1">
    <citation type="submission" date="2020-07" db="EMBL/GenBank/DDBJ databases">
        <authorList>
            <person name="Feng X."/>
        </authorList>
    </citation>
    <scope>NUCLEOTIDE SEQUENCE [LARGE SCALE GENOMIC DNA]</scope>
    <source>
        <strain evidence="2 3">JCM14086</strain>
    </source>
</reference>
<evidence type="ECO:0000313" key="2">
    <source>
        <dbReference type="EMBL" id="MBC2600967.1"/>
    </source>
</evidence>
<keyword evidence="3" id="KW-1185">Reference proteome</keyword>
<dbReference type="RefSeq" id="WP_185691700.1">
    <property type="nucleotide sequence ID" value="NZ_JACHVA010000040.1"/>
</dbReference>
<comment type="caution">
    <text evidence="2">The sequence shown here is derived from an EMBL/GenBank/DDBJ whole genome shotgun (WGS) entry which is preliminary data.</text>
</comment>
<feature type="transmembrane region" description="Helical" evidence="1">
    <location>
        <begin position="69"/>
        <end position="89"/>
    </location>
</feature>
<accession>A0A7X1E4U3</accession>
<gene>
    <name evidence="2" type="ORF">H5P30_04150</name>
</gene>
<evidence type="ECO:0000313" key="3">
    <source>
        <dbReference type="Proteomes" id="UP000525652"/>
    </source>
</evidence>
<dbReference type="EMBL" id="JACHVA010000040">
    <property type="protein sequence ID" value="MBC2600967.1"/>
    <property type="molecule type" value="Genomic_DNA"/>
</dbReference>
<keyword evidence="1" id="KW-0472">Membrane</keyword>
<feature type="transmembrane region" description="Helical" evidence="1">
    <location>
        <begin position="46"/>
        <end position="62"/>
    </location>
</feature>
<dbReference type="Proteomes" id="UP000525652">
    <property type="component" value="Unassembled WGS sequence"/>
</dbReference>